<feature type="domain" description="Pvc16 N-terminal" evidence="1">
    <location>
        <begin position="7"/>
        <end position="183"/>
    </location>
</feature>
<evidence type="ECO:0000313" key="2">
    <source>
        <dbReference type="EMBL" id="KZS39765.1"/>
    </source>
</evidence>
<dbReference type="Pfam" id="PF14065">
    <property type="entry name" value="Pvc16_N"/>
    <property type="match status" value="1"/>
</dbReference>
<dbReference type="InterPro" id="IPR025351">
    <property type="entry name" value="Pvc16_N"/>
</dbReference>
<evidence type="ECO:0000259" key="1">
    <source>
        <dbReference type="Pfam" id="PF14065"/>
    </source>
</evidence>
<organism evidence="2 3">
    <name type="scientific">Aquimarina aggregata</name>
    <dbReference type="NCBI Taxonomy" id="1642818"/>
    <lineage>
        <taxon>Bacteria</taxon>
        <taxon>Pseudomonadati</taxon>
        <taxon>Bacteroidota</taxon>
        <taxon>Flavobacteriia</taxon>
        <taxon>Flavobacteriales</taxon>
        <taxon>Flavobacteriaceae</taxon>
        <taxon>Aquimarina</taxon>
    </lineage>
</organism>
<dbReference type="STRING" id="1642818.AWE51_08935"/>
<proteinExistence type="predicted"/>
<accession>A0A162ZFD5</accession>
<gene>
    <name evidence="2" type="ORF">AWE51_08935</name>
</gene>
<name>A0A162ZFD5_9FLAO</name>
<keyword evidence="3" id="KW-1185">Reference proteome</keyword>
<sequence>MIHTALTYIQEILNENFKNEFSISENKVVLSNIINNDGGIAQNIDSKIVFFLVNLDEESSLKNNLNRSMHSGSDSFGHKHPALHLNMRLLFCANFTEKNYVEGLRYLSSILQFFQAHKKITPNSSNTSASHIDRLNFELCKLDYGELSHLWSAIGGKLMPSALYKVGMLMFNDAPIQKVIPSIKNTEN</sequence>
<dbReference type="EMBL" id="LQRT01000024">
    <property type="protein sequence ID" value="KZS39765.1"/>
    <property type="molecule type" value="Genomic_DNA"/>
</dbReference>
<reference evidence="2 3" key="1">
    <citation type="submission" date="2016-01" db="EMBL/GenBank/DDBJ databases">
        <title>The draft genome sequence of Aquimarina sp. RZW4-3-2.</title>
        <authorList>
            <person name="Wang Y."/>
        </authorList>
    </citation>
    <scope>NUCLEOTIDE SEQUENCE [LARGE SCALE GENOMIC DNA]</scope>
    <source>
        <strain evidence="2 3">RZW4-3-2</strain>
    </source>
</reference>
<dbReference type="OrthoDB" id="7560784at2"/>
<protein>
    <recommendedName>
        <fullName evidence="1">Pvc16 N-terminal domain-containing protein</fullName>
    </recommendedName>
</protein>
<evidence type="ECO:0000313" key="3">
    <source>
        <dbReference type="Proteomes" id="UP000076715"/>
    </source>
</evidence>
<dbReference type="RefSeq" id="WP_066315587.1">
    <property type="nucleotide sequence ID" value="NZ_CANLSS010000009.1"/>
</dbReference>
<comment type="caution">
    <text evidence="2">The sequence shown here is derived from an EMBL/GenBank/DDBJ whole genome shotgun (WGS) entry which is preliminary data.</text>
</comment>
<dbReference type="AlphaFoldDB" id="A0A162ZFD5"/>
<dbReference type="Proteomes" id="UP000076715">
    <property type="component" value="Unassembled WGS sequence"/>
</dbReference>